<accession>A0ABC8U9Y7</accession>
<keyword evidence="6" id="KW-1185">Reference proteome</keyword>
<sequence length="297" mass="32998">MDSISVDSQFFIFCIVALKSKLCSPFSGVVVAVCFMVTVGLICCFVRRRSNLKTRNRTKRQLCETGISIPLHPYKEIEKATDCFSDKRRLGSGAYGTGTPGYLDPQYHQNFHLSDKSDVYSFGVLLVEMITALKAVDFSRPPNEINLANLAIDKIGKGCLEEIIDPLLEPHTDAWTQSSIHKVAELAFRCLAFHRDMRPTMMEVAIELEQIRLCRWMSSEETITASSEASSCSSTSNLSEKPLGLKVEKPELKRGGLFDSGNSMDSVKDYSPVCVQDLWSSEQSSPSSNSLLSNVIE</sequence>
<feature type="transmembrane region" description="Helical" evidence="3">
    <location>
        <begin position="26"/>
        <end position="46"/>
    </location>
</feature>
<keyword evidence="3" id="KW-1133">Transmembrane helix</keyword>
<keyword evidence="2" id="KW-0067">ATP-binding</keyword>
<organism evidence="5 6">
    <name type="scientific">Ilex paraguariensis</name>
    <name type="common">yerba mate</name>
    <dbReference type="NCBI Taxonomy" id="185542"/>
    <lineage>
        <taxon>Eukaryota</taxon>
        <taxon>Viridiplantae</taxon>
        <taxon>Streptophyta</taxon>
        <taxon>Embryophyta</taxon>
        <taxon>Tracheophyta</taxon>
        <taxon>Spermatophyta</taxon>
        <taxon>Magnoliopsida</taxon>
        <taxon>eudicotyledons</taxon>
        <taxon>Gunneridae</taxon>
        <taxon>Pentapetalae</taxon>
        <taxon>asterids</taxon>
        <taxon>campanulids</taxon>
        <taxon>Aquifoliales</taxon>
        <taxon>Aquifoliaceae</taxon>
        <taxon>Ilex</taxon>
    </lineage>
</organism>
<dbReference type="PANTHER" id="PTHR46008:SF62">
    <property type="entry name" value="PROTEIN KINASE DOMAIN-CONTAINING PROTEIN"/>
    <property type="match status" value="1"/>
</dbReference>
<dbReference type="PANTHER" id="PTHR46008">
    <property type="entry name" value="LEAF RUST 10 DISEASE-RESISTANCE LOCUS RECEPTOR-LIKE PROTEIN KINASE-LIKE 1.4"/>
    <property type="match status" value="1"/>
</dbReference>
<feature type="domain" description="Protein kinase" evidence="4">
    <location>
        <begin position="1"/>
        <end position="213"/>
    </location>
</feature>
<evidence type="ECO:0000256" key="2">
    <source>
        <dbReference type="ARBA" id="ARBA00022840"/>
    </source>
</evidence>
<reference evidence="5 6" key="1">
    <citation type="submission" date="2024-02" db="EMBL/GenBank/DDBJ databases">
        <authorList>
            <person name="Vignale AGUSTIN F."/>
            <person name="Sosa J E."/>
            <person name="Modenutti C."/>
        </authorList>
    </citation>
    <scope>NUCLEOTIDE SEQUENCE [LARGE SCALE GENOMIC DNA]</scope>
</reference>
<dbReference type="AlphaFoldDB" id="A0ABC8U9Y7"/>
<dbReference type="GO" id="GO:0005524">
    <property type="term" value="F:ATP binding"/>
    <property type="evidence" value="ECO:0007669"/>
    <property type="project" value="UniProtKB-KW"/>
</dbReference>
<proteinExistence type="predicted"/>
<dbReference type="Gene3D" id="1.10.510.10">
    <property type="entry name" value="Transferase(Phosphotransferase) domain 1"/>
    <property type="match status" value="1"/>
</dbReference>
<protein>
    <recommendedName>
        <fullName evidence="4">Protein kinase domain-containing protein</fullName>
    </recommendedName>
</protein>
<evidence type="ECO:0000259" key="4">
    <source>
        <dbReference type="PROSITE" id="PS50011"/>
    </source>
</evidence>
<dbReference type="EMBL" id="CAUOFW020007279">
    <property type="protein sequence ID" value="CAK9178583.1"/>
    <property type="molecule type" value="Genomic_DNA"/>
</dbReference>
<keyword evidence="3" id="KW-0812">Transmembrane</keyword>
<gene>
    <name evidence="5" type="ORF">ILEXP_LOCUS48486</name>
</gene>
<keyword evidence="3" id="KW-0472">Membrane</keyword>
<dbReference type="PROSITE" id="PS50011">
    <property type="entry name" value="PROTEIN_KINASE_DOM"/>
    <property type="match status" value="1"/>
</dbReference>
<dbReference type="InterPro" id="IPR011009">
    <property type="entry name" value="Kinase-like_dom_sf"/>
</dbReference>
<dbReference type="SUPFAM" id="SSF56112">
    <property type="entry name" value="Protein kinase-like (PK-like)"/>
    <property type="match status" value="1"/>
</dbReference>
<evidence type="ECO:0000313" key="6">
    <source>
        <dbReference type="Proteomes" id="UP001642360"/>
    </source>
</evidence>
<evidence type="ECO:0000256" key="1">
    <source>
        <dbReference type="ARBA" id="ARBA00022741"/>
    </source>
</evidence>
<dbReference type="Proteomes" id="UP001642360">
    <property type="component" value="Unassembled WGS sequence"/>
</dbReference>
<dbReference type="InterPro" id="IPR000719">
    <property type="entry name" value="Prot_kinase_dom"/>
</dbReference>
<evidence type="ECO:0000313" key="5">
    <source>
        <dbReference type="EMBL" id="CAK9178583.1"/>
    </source>
</evidence>
<keyword evidence="1" id="KW-0547">Nucleotide-binding</keyword>
<evidence type="ECO:0000256" key="3">
    <source>
        <dbReference type="SAM" id="Phobius"/>
    </source>
</evidence>
<comment type="caution">
    <text evidence="5">The sequence shown here is derived from an EMBL/GenBank/DDBJ whole genome shotgun (WGS) entry which is preliminary data.</text>
</comment>
<name>A0ABC8U9Y7_9AQUA</name>